<evidence type="ECO:0000256" key="1">
    <source>
        <dbReference type="ARBA" id="ARBA00006745"/>
    </source>
</evidence>
<evidence type="ECO:0000256" key="2">
    <source>
        <dbReference type="ARBA" id="ARBA00022801"/>
    </source>
</evidence>
<dbReference type="InterPro" id="IPR006680">
    <property type="entry name" value="Amidohydro-rel"/>
</dbReference>
<dbReference type="AlphaFoldDB" id="A0A512NB30"/>
<dbReference type="InterPro" id="IPR011059">
    <property type="entry name" value="Metal-dep_hydrolase_composite"/>
</dbReference>
<accession>A0A512NB30</accession>
<dbReference type="InterPro" id="IPR032466">
    <property type="entry name" value="Metal_Hydrolase"/>
</dbReference>
<feature type="domain" description="Amidohydrolase-related" evidence="4">
    <location>
        <begin position="79"/>
        <end position="447"/>
    </location>
</feature>
<dbReference type="InterPro" id="IPR050287">
    <property type="entry name" value="MTA/SAH_deaminase"/>
</dbReference>
<sequence length="508" mass="55883">MREKSEVKSDESESPEERTPMTKTTKISDLDHVVAWDESERRHVYVDGGDLVFKGNEIVHVGPGYTGTADATIDGKGFMAIPGFVNVHSHPFSEPANKGLTEEYGSDKLGQSSLYEYLPVFGLDAEDAGPSTMVAMSELLKSGVTTISDLSMSRDGWVDDLAATGIRAVVCPMMRQGYWYTKNGHTVEYAWDEKAGEKAFAAAMKTIDEATKHPSGRISAMVGPSQIDTCKEGYFREALQEAKRRNIPMQTHACQAVVEFYEMVHRHGKTPIEWLDSIGVLGPDLVIGHGIFLSDHPQIHYPHANDFELLRDSGASVAHCPTVFARRGMVLNSIGRYMNAGITVGIGTDTFPHNMVDEIRLACYVARVFTSNYKMGTTRHAFEAATVGGAKILRRPDLGRLAPGCKADFSLVDMSHPYMQPAHEPVRSLIYSASERAIRHVYVDGAQVVKDGKVLTVDVDAATQGLIEGQRKRLKTVPQRDWAGRTADQLAPPVYGTKDRLPQSRPVT</sequence>
<evidence type="ECO:0000313" key="6">
    <source>
        <dbReference type="Proteomes" id="UP000321058"/>
    </source>
</evidence>
<dbReference type="EMBL" id="BKAJ01000055">
    <property type="protein sequence ID" value="GEP56152.1"/>
    <property type="molecule type" value="Genomic_DNA"/>
</dbReference>
<dbReference type="SUPFAM" id="SSF51338">
    <property type="entry name" value="Composite domain of metallo-dependent hydrolases"/>
    <property type="match status" value="2"/>
</dbReference>
<keyword evidence="2 5" id="KW-0378">Hydrolase</keyword>
<feature type="region of interest" description="Disordered" evidence="3">
    <location>
        <begin position="1"/>
        <end position="26"/>
    </location>
</feature>
<comment type="caution">
    <text evidence="5">The sequence shown here is derived from an EMBL/GenBank/DDBJ whole genome shotgun (WGS) entry which is preliminary data.</text>
</comment>
<evidence type="ECO:0000313" key="5">
    <source>
        <dbReference type="EMBL" id="GEP56152.1"/>
    </source>
</evidence>
<dbReference type="Pfam" id="PF01979">
    <property type="entry name" value="Amidohydro_1"/>
    <property type="match status" value="1"/>
</dbReference>
<organism evidence="5 6">
    <name type="scientific">Reyranella soli</name>
    <dbReference type="NCBI Taxonomy" id="1230389"/>
    <lineage>
        <taxon>Bacteria</taxon>
        <taxon>Pseudomonadati</taxon>
        <taxon>Pseudomonadota</taxon>
        <taxon>Alphaproteobacteria</taxon>
        <taxon>Hyphomicrobiales</taxon>
        <taxon>Reyranellaceae</taxon>
        <taxon>Reyranella</taxon>
    </lineage>
</organism>
<comment type="similarity">
    <text evidence="1">Belongs to the metallo-dependent hydrolases superfamily. ATZ/TRZ family.</text>
</comment>
<dbReference type="SUPFAM" id="SSF51556">
    <property type="entry name" value="Metallo-dependent hydrolases"/>
    <property type="match status" value="1"/>
</dbReference>
<evidence type="ECO:0000256" key="3">
    <source>
        <dbReference type="SAM" id="MobiDB-lite"/>
    </source>
</evidence>
<dbReference type="Proteomes" id="UP000321058">
    <property type="component" value="Unassembled WGS sequence"/>
</dbReference>
<protein>
    <submittedName>
        <fullName evidence="5">Ethylammeline chlorohydrolase</fullName>
    </submittedName>
</protein>
<proteinExistence type="inferred from homology"/>
<evidence type="ECO:0000259" key="4">
    <source>
        <dbReference type="Pfam" id="PF01979"/>
    </source>
</evidence>
<feature type="region of interest" description="Disordered" evidence="3">
    <location>
        <begin position="478"/>
        <end position="508"/>
    </location>
</feature>
<reference evidence="5 6" key="1">
    <citation type="submission" date="2019-07" db="EMBL/GenBank/DDBJ databases">
        <title>Whole genome shotgun sequence of Reyranella soli NBRC 108950.</title>
        <authorList>
            <person name="Hosoyama A."/>
            <person name="Uohara A."/>
            <person name="Ohji S."/>
            <person name="Ichikawa N."/>
        </authorList>
    </citation>
    <scope>NUCLEOTIDE SEQUENCE [LARGE SCALE GENOMIC DNA]</scope>
    <source>
        <strain evidence="5 6">NBRC 108950</strain>
    </source>
</reference>
<gene>
    <name evidence="5" type="ORF">RSO01_33180</name>
</gene>
<dbReference type="Gene3D" id="2.30.40.10">
    <property type="entry name" value="Urease, subunit C, domain 1"/>
    <property type="match status" value="1"/>
</dbReference>
<dbReference type="Gene3D" id="3.20.20.140">
    <property type="entry name" value="Metal-dependent hydrolases"/>
    <property type="match status" value="1"/>
</dbReference>
<name>A0A512NB30_9HYPH</name>
<keyword evidence="6" id="KW-1185">Reference proteome</keyword>
<dbReference type="GO" id="GO:0016810">
    <property type="term" value="F:hydrolase activity, acting on carbon-nitrogen (but not peptide) bonds"/>
    <property type="evidence" value="ECO:0007669"/>
    <property type="project" value="InterPro"/>
</dbReference>
<dbReference type="PANTHER" id="PTHR43794:SF11">
    <property type="entry name" value="AMIDOHYDROLASE-RELATED DOMAIN-CONTAINING PROTEIN"/>
    <property type="match status" value="1"/>
</dbReference>
<dbReference type="PANTHER" id="PTHR43794">
    <property type="entry name" value="AMINOHYDROLASE SSNA-RELATED"/>
    <property type="match status" value="1"/>
</dbReference>